<feature type="transmembrane region" description="Helical" evidence="11">
    <location>
        <begin position="472"/>
        <end position="491"/>
    </location>
</feature>
<feature type="transmembrane region" description="Helical" evidence="11">
    <location>
        <begin position="1338"/>
        <end position="1359"/>
    </location>
</feature>
<dbReference type="InterPro" id="IPR013525">
    <property type="entry name" value="ABC2_TM"/>
</dbReference>
<proteinExistence type="inferred from homology"/>
<comment type="similarity">
    <text evidence="2">Belongs to the ABC transporter superfamily. ABCA family.</text>
</comment>
<feature type="region of interest" description="Disordered" evidence="10">
    <location>
        <begin position="1517"/>
        <end position="1545"/>
    </location>
</feature>
<dbReference type="GO" id="GO:0016887">
    <property type="term" value="F:ATP hydrolysis activity"/>
    <property type="evidence" value="ECO:0007669"/>
    <property type="project" value="InterPro"/>
</dbReference>
<dbReference type="Proteomes" id="UP000794436">
    <property type="component" value="Unassembled WGS sequence"/>
</dbReference>
<dbReference type="InterPro" id="IPR026082">
    <property type="entry name" value="ABCA"/>
</dbReference>
<keyword evidence="7" id="KW-0067">ATP-binding</keyword>
<dbReference type="SMART" id="SM00382">
    <property type="entry name" value="AAA"/>
    <property type="match status" value="2"/>
</dbReference>
<keyword evidence="8 11" id="KW-1133">Transmembrane helix</keyword>
<sequence length="1978" mass="221078">MTSSEGSGALTGLLASIRVLFWKHWRTKQREGFLNRRRATTPGVWLFPPLVTDIILPLVVVLYLIQIFCGFNEEIGPITQQGLVGRQLASFAPLVTTTSAVTAMTALPLLLGKTNMTLAVLDRPENRAFLAYLDREYAGDAALGLYPVSKFTSIVPFNKSSTSSIEDIDTLLEKFPKASGIDVYMALDLRHPTPKDPLEARTFFFEDDATQSPSYASPDQVKHYFSLLVHDTHQDRFIRFPGPLPIQMELNRFLRIKDQPVPPARRADDRIALSPTRACRTFNSVLDSVALQWTDLPSSSPLGKSVASCIDALKQGRVGPKTLLFLVQLIEQTSSNDELQSLHTSLLPKRPQKIASGQLETNIVFYMAYLFLWPYNRLIRDIVMEKEKQLKEYLLIMGLPPMALLISWFLLYLLASVIIVAIAVVMLSGSMFTATQASAWHFFMLLMIFATSMLLFAIAITPIFNQTRTAAAAAPLLYMVLGVAPFLHSLVGEDEVDNTPLHYVVWLMEQISSPVVFMEALHGILALDAKTGKIRPIEWATVADPSAKILVQSIGYLILGWYLENVFPRTFGVQRKWYFVFQPSYWFPGRAKSRNSSSADADESELRRLTEAEDGESGQEEDSTLREMSLPDYLHHFRPILFVKSLAKRYPNGKLAVQNVSFGVKKGEIFGLLGPNGAGKSTTMSILCGMLAPTAGDAFVGSTSVVQDPVAIRKNLSVCFQQNILFDELTVWEHLQLVYALKTSLGIKAVHEELWVHKLQQFGLEEKRDALSKTLSGGQKRKLSLVLALMDTSRVVLLDEPTAGMDLKARLDTWDALKKAVHHRAVILTTHSMQEAQALCENIGIVAEGRLKCCGSSLFLREKFGVGYKLTVVHAEGERGAQFRADTLLSAVRKYVPTAVIVSDNKWETRIQLNDDDPAKFLPFFDELEQMKRESRIKRYAMAATDLEDVFVKVTEGGDVYYHAKDDQPDFDVSSVKPTKSSEPKRASFSSRREAISQRLTDIQALPTQLRALLLKRWRMAIRDKRAMFAQYVWPLVLFAIFLALARKLSAANRSETITSLPSTASHSSLYIGTLPSMSESMKQVINQFSPSDQARISLQDASTPAEMLDSILNKHNETTYFSAVFVQNMSLSGSPMLEYTAYYNQSIVHSLPVALEWMSGAYCKAWKVQNSPSTSGDCELSVRKSAFPIRASNLPMSGGSQQVVRKKLESKSKEEQSTGDRMTVAFYLLFTMSSITSNYATAVVKERESGLKRLQYMHLASLRASMAYWVSHFVFDYVVYVLATIAIFVITAAFSFTWSVELMVPLVITSFVYGIAVLVFSYALSFAFSSHSSAQSVLSYVSLFQLLGTTIVFALAMIPGICEKANTATLILEILPLFAYGRGVLNLATSEWTSLRTQCLAMSSMTQRQRQRFENASPMELMTLMKIEFGTDEDVGPWDWAVTGRPLTYLVLSSLVYMLLLFVFDTLQMYPTVLQNRLRRVWNRSSNAYTSIATEHDPESPNRNIIEVEHLTKVYNPKKKQSTSSTSHNADDTTSSNDEDRPVLNQSGQVVAVDDVSFTVERNDCVALLGVNGSGKSTTFEVLTSGIAPTSGRARIDGIDVTLEPQLASRQYGYCPQTNIFFNEMTVREHLELFHRLRSRHAFAHEQEAAVVHNLLSKLDLFPVEKTTASNLSGGNKRRLMLALSMLSDDVALLLMDEPSAGVDVVARRLMWRVLHDKRQKQSEVSCLFTTHSMEEAEAVCANAVVLNKGKMVWSGSIPELKHHAARGISISLRLNTETIWDAEKVRYYTEKVRRMLAPKPNAKAALDHDKIVAEELENAWTLCRQYHPRSEVRDGPRGPGPHGTRWIASLLARLENEQGPTVSATTTSAAPTSQSSTEGMDIAEFVKEWLIQESFATIEMQLFDDLITVRSGEEVNSVALQNTSGSNTTGIYETNCTDKFTLADAFKTMETHKSRFAIARYSISELSLERVFEQFT</sequence>
<feature type="compositionally biased region" description="Polar residues" evidence="10">
    <location>
        <begin position="1523"/>
        <end position="1537"/>
    </location>
</feature>
<evidence type="ECO:0000256" key="6">
    <source>
        <dbReference type="ARBA" id="ARBA00022741"/>
    </source>
</evidence>
<evidence type="ECO:0000256" key="1">
    <source>
        <dbReference type="ARBA" id="ARBA00004141"/>
    </source>
</evidence>
<accession>A0A8K1CB87</accession>
<keyword evidence="5" id="KW-0677">Repeat</keyword>
<feature type="compositionally biased region" description="Acidic residues" evidence="10">
    <location>
        <begin position="612"/>
        <end position="622"/>
    </location>
</feature>
<feature type="compositionally biased region" description="Basic and acidic residues" evidence="10">
    <location>
        <begin position="980"/>
        <end position="991"/>
    </location>
</feature>
<dbReference type="InterPro" id="IPR027417">
    <property type="entry name" value="P-loop_NTPase"/>
</dbReference>
<dbReference type="EMBL" id="SPLM01000108">
    <property type="protein sequence ID" value="TMW60126.1"/>
    <property type="molecule type" value="Genomic_DNA"/>
</dbReference>
<keyword evidence="6" id="KW-0547">Nucleotide-binding</keyword>
<feature type="transmembrane region" description="Helical" evidence="11">
    <location>
        <begin position="43"/>
        <end position="68"/>
    </location>
</feature>
<dbReference type="PROSITE" id="PS50893">
    <property type="entry name" value="ABC_TRANSPORTER_2"/>
    <property type="match status" value="2"/>
</dbReference>
<feature type="region of interest" description="Disordered" evidence="10">
    <location>
        <begin position="591"/>
        <end position="624"/>
    </location>
</feature>
<feature type="domain" description="ABC transporter" evidence="12">
    <location>
        <begin position="1539"/>
        <end position="1775"/>
    </location>
</feature>
<feature type="transmembrane region" description="Helical" evidence="11">
    <location>
        <begin position="1448"/>
        <end position="1471"/>
    </location>
</feature>
<dbReference type="OrthoDB" id="10255969at2759"/>
<evidence type="ECO:0000256" key="4">
    <source>
        <dbReference type="ARBA" id="ARBA00022692"/>
    </source>
</evidence>
<dbReference type="GO" id="GO:0005524">
    <property type="term" value="F:ATP binding"/>
    <property type="evidence" value="ECO:0007669"/>
    <property type="project" value="UniProtKB-KW"/>
</dbReference>
<dbReference type="FunFam" id="3.40.50.300:FF:000335">
    <property type="entry name" value="ATP binding cassette subfamily A member 5"/>
    <property type="match status" value="1"/>
</dbReference>
<dbReference type="SUPFAM" id="SSF52540">
    <property type="entry name" value="P-loop containing nucleoside triphosphate hydrolases"/>
    <property type="match status" value="2"/>
</dbReference>
<feature type="transmembrane region" description="Helical" evidence="11">
    <location>
        <begin position="1027"/>
        <end position="1046"/>
    </location>
</feature>
<evidence type="ECO:0000256" key="11">
    <source>
        <dbReference type="SAM" id="Phobius"/>
    </source>
</evidence>
<gene>
    <name evidence="13" type="ORF">Poli38472_000168</name>
</gene>
<evidence type="ECO:0000313" key="14">
    <source>
        <dbReference type="Proteomes" id="UP000794436"/>
    </source>
</evidence>
<feature type="region of interest" description="Disordered" evidence="10">
    <location>
        <begin position="972"/>
        <end position="991"/>
    </location>
</feature>
<evidence type="ECO:0000256" key="8">
    <source>
        <dbReference type="ARBA" id="ARBA00022989"/>
    </source>
</evidence>
<feature type="transmembrane region" description="Helical" evidence="11">
    <location>
        <begin position="6"/>
        <end position="22"/>
    </location>
</feature>
<keyword evidence="14" id="KW-1185">Reference proteome</keyword>
<feature type="transmembrane region" description="Helical" evidence="11">
    <location>
        <begin position="88"/>
        <end position="111"/>
    </location>
</feature>
<comment type="subcellular location">
    <subcellularLocation>
        <location evidence="1">Membrane</location>
        <topology evidence="1">Multi-pass membrane protein</topology>
    </subcellularLocation>
</comment>
<keyword evidence="3" id="KW-0813">Transport</keyword>
<feature type="transmembrane region" description="Helical" evidence="11">
    <location>
        <begin position="1278"/>
        <end position="1297"/>
    </location>
</feature>
<dbReference type="Gene3D" id="3.40.50.300">
    <property type="entry name" value="P-loop containing nucleotide triphosphate hydrolases"/>
    <property type="match status" value="2"/>
</dbReference>
<feature type="transmembrane region" description="Helical" evidence="11">
    <location>
        <begin position="1304"/>
        <end position="1326"/>
    </location>
</feature>
<feature type="transmembrane region" description="Helical" evidence="11">
    <location>
        <begin position="439"/>
        <end position="460"/>
    </location>
</feature>
<evidence type="ECO:0000256" key="7">
    <source>
        <dbReference type="ARBA" id="ARBA00022840"/>
    </source>
</evidence>
<evidence type="ECO:0000256" key="2">
    <source>
        <dbReference type="ARBA" id="ARBA00008869"/>
    </source>
</evidence>
<dbReference type="CDD" id="cd03263">
    <property type="entry name" value="ABC_subfamily_A"/>
    <property type="match status" value="2"/>
</dbReference>
<dbReference type="PROSITE" id="PS00211">
    <property type="entry name" value="ABC_TRANSPORTER_1"/>
    <property type="match status" value="2"/>
</dbReference>
<comment type="caution">
    <text evidence="13">The sequence shown here is derived from an EMBL/GenBank/DDBJ whole genome shotgun (WGS) entry which is preliminary data.</text>
</comment>
<name>A0A8K1CB87_PYTOL</name>
<dbReference type="Pfam" id="PF00005">
    <property type="entry name" value="ABC_tran"/>
    <property type="match status" value="2"/>
</dbReference>
<dbReference type="GO" id="GO:0005319">
    <property type="term" value="F:lipid transporter activity"/>
    <property type="evidence" value="ECO:0007669"/>
    <property type="project" value="TreeGrafter"/>
</dbReference>
<feature type="transmembrane region" description="Helical" evidence="11">
    <location>
        <begin position="1225"/>
        <end position="1243"/>
    </location>
</feature>
<protein>
    <recommendedName>
        <fullName evidence="12">ABC transporter domain-containing protein</fullName>
    </recommendedName>
</protein>
<dbReference type="InterPro" id="IPR017871">
    <property type="entry name" value="ABC_transporter-like_CS"/>
</dbReference>
<evidence type="ECO:0000256" key="5">
    <source>
        <dbReference type="ARBA" id="ARBA00022737"/>
    </source>
</evidence>
<organism evidence="13 14">
    <name type="scientific">Pythium oligandrum</name>
    <name type="common">Mycoparasitic fungus</name>
    <dbReference type="NCBI Taxonomy" id="41045"/>
    <lineage>
        <taxon>Eukaryota</taxon>
        <taxon>Sar</taxon>
        <taxon>Stramenopiles</taxon>
        <taxon>Oomycota</taxon>
        <taxon>Peronosporomycetes</taxon>
        <taxon>Pythiales</taxon>
        <taxon>Pythiaceae</taxon>
        <taxon>Pythium</taxon>
    </lineage>
</organism>
<evidence type="ECO:0000256" key="9">
    <source>
        <dbReference type="ARBA" id="ARBA00023136"/>
    </source>
</evidence>
<dbReference type="GO" id="GO:0140359">
    <property type="term" value="F:ABC-type transporter activity"/>
    <property type="evidence" value="ECO:0007669"/>
    <property type="project" value="InterPro"/>
</dbReference>
<reference evidence="13" key="1">
    <citation type="submission" date="2019-03" db="EMBL/GenBank/DDBJ databases">
        <title>Long read genome sequence of the mycoparasitic Pythium oligandrum ATCC 38472 isolated from sugarbeet rhizosphere.</title>
        <authorList>
            <person name="Gaulin E."/>
        </authorList>
    </citation>
    <scope>NUCLEOTIDE SEQUENCE</scope>
    <source>
        <strain evidence="13">ATCC 38472_TT</strain>
    </source>
</reference>
<keyword evidence="4 11" id="KW-0812">Transmembrane</keyword>
<dbReference type="InterPro" id="IPR003593">
    <property type="entry name" value="AAA+_ATPase"/>
</dbReference>
<dbReference type="Pfam" id="PF12698">
    <property type="entry name" value="ABC2_membrane_3"/>
    <property type="match status" value="2"/>
</dbReference>
<feature type="domain" description="ABC transporter" evidence="12">
    <location>
        <begin position="641"/>
        <end position="873"/>
    </location>
</feature>
<dbReference type="PANTHER" id="PTHR19229:SF36">
    <property type="entry name" value="ATP-BINDING CASSETTE SUB-FAMILY A MEMBER 2"/>
    <property type="match status" value="1"/>
</dbReference>
<evidence type="ECO:0000259" key="12">
    <source>
        <dbReference type="PROSITE" id="PS50893"/>
    </source>
</evidence>
<evidence type="ECO:0000256" key="10">
    <source>
        <dbReference type="SAM" id="MobiDB-lite"/>
    </source>
</evidence>
<feature type="transmembrane region" description="Helical" evidence="11">
    <location>
        <begin position="394"/>
        <end position="427"/>
    </location>
</feature>
<keyword evidence="9 11" id="KW-0472">Membrane</keyword>
<dbReference type="PANTHER" id="PTHR19229">
    <property type="entry name" value="ATP-BINDING CASSETTE TRANSPORTER SUBFAMILY A ABCA"/>
    <property type="match status" value="1"/>
</dbReference>
<dbReference type="InterPro" id="IPR003439">
    <property type="entry name" value="ABC_transporter-like_ATP-bd"/>
</dbReference>
<evidence type="ECO:0000313" key="13">
    <source>
        <dbReference type="EMBL" id="TMW60126.1"/>
    </source>
</evidence>
<evidence type="ECO:0000256" key="3">
    <source>
        <dbReference type="ARBA" id="ARBA00022448"/>
    </source>
</evidence>
<dbReference type="GO" id="GO:0016020">
    <property type="term" value="C:membrane"/>
    <property type="evidence" value="ECO:0007669"/>
    <property type="project" value="UniProtKB-SubCell"/>
</dbReference>